<evidence type="ECO:0000256" key="1">
    <source>
        <dbReference type="SAM" id="MobiDB-lite"/>
    </source>
</evidence>
<name>A0A1R3I407_COCAP</name>
<feature type="region of interest" description="Disordered" evidence="1">
    <location>
        <begin position="1"/>
        <end position="43"/>
    </location>
</feature>
<dbReference type="AlphaFoldDB" id="A0A1R3I407"/>
<dbReference type="EMBL" id="AWWV01010758">
    <property type="protein sequence ID" value="OMO77335.1"/>
    <property type="molecule type" value="Genomic_DNA"/>
</dbReference>
<keyword evidence="3" id="KW-1185">Reference proteome</keyword>
<gene>
    <name evidence="2" type="ORF">CCACVL1_15076</name>
</gene>
<dbReference type="Proteomes" id="UP000188268">
    <property type="component" value="Unassembled WGS sequence"/>
</dbReference>
<evidence type="ECO:0000313" key="3">
    <source>
        <dbReference type="Proteomes" id="UP000188268"/>
    </source>
</evidence>
<dbReference type="Gramene" id="OMO77335">
    <property type="protein sequence ID" value="OMO77335"/>
    <property type="gene ID" value="CCACVL1_15076"/>
</dbReference>
<accession>A0A1R3I407</accession>
<proteinExistence type="predicted"/>
<comment type="caution">
    <text evidence="2">The sequence shown here is derived from an EMBL/GenBank/DDBJ whole genome shotgun (WGS) entry which is preliminary data.</text>
</comment>
<organism evidence="2 3">
    <name type="scientific">Corchorus capsularis</name>
    <name type="common">Jute</name>
    <dbReference type="NCBI Taxonomy" id="210143"/>
    <lineage>
        <taxon>Eukaryota</taxon>
        <taxon>Viridiplantae</taxon>
        <taxon>Streptophyta</taxon>
        <taxon>Embryophyta</taxon>
        <taxon>Tracheophyta</taxon>
        <taxon>Spermatophyta</taxon>
        <taxon>Magnoliopsida</taxon>
        <taxon>eudicotyledons</taxon>
        <taxon>Gunneridae</taxon>
        <taxon>Pentapetalae</taxon>
        <taxon>rosids</taxon>
        <taxon>malvids</taxon>
        <taxon>Malvales</taxon>
        <taxon>Malvaceae</taxon>
        <taxon>Grewioideae</taxon>
        <taxon>Apeibeae</taxon>
        <taxon>Corchorus</taxon>
    </lineage>
</organism>
<evidence type="ECO:0000313" key="2">
    <source>
        <dbReference type="EMBL" id="OMO77335.1"/>
    </source>
</evidence>
<reference evidence="2 3" key="1">
    <citation type="submission" date="2013-09" db="EMBL/GenBank/DDBJ databases">
        <title>Corchorus capsularis genome sequencing.</title>
        <authorList>
            <person name="Alam M."/>
            <person name="Haque M.S."/>
            <person name="Islam M.S."/>
            <person name="Emdad E.M."/>
            <person name="Islam M.M."/>
            <person name="Ahmed B."/>
            <person name="Halim A."/>
            <person name="Hossen Q.M.M."/>
            <person name="Hossain M.Z."/>
            <person name="Ahmed R."/>
            <person name="Khan M.M."/>
            <person name="Islam R."/>
            <person name="Rashid M.M."/>
            <person name="Khan S.A."/>
            <person name="Rahman M.S."/>
            <person name="Alam M."/>
        </authorList>
    </citation>
    <scope>NUCLEOTIDE SEQUENCE [LARGE SCALE GENOMIC DNA]</scope>
    <source>
        <strain evidence="3">cv. CVL-1</strain>
        <tissue evidence="2">Whole seedling</tissue>
    </source>
</reference>
<sequence>MADNSNWNQAAKSKGVMENKQGNVKSFKGASKQVNKGNKGGPLLCHKGEKPILNFGENWAPLQNNGFVFIAEASTSGPKVGVKNSKKDSKFKAHSKGPMNFVNNQ</sequence>
<feature type="compositionally biased region" description="Polar residues" evidence="1">
    <location>
        <begin position="1"/>
        <end position="11"/>
    </location>
</feature>
<protein>
    <submittedName>
        <fullName evidence="2">Uncharacterized protein</fullName>
    </submittedName>
</protein>
<feature type="region of interest" description="Disordered" evidence="1">
    <location>
        <begin position="77"/>
        <end position="105"/>
    </location>
</feature>